<feature type="region of interest" description="Disordered" evidence="1">
    <location>
        <begin position="1"/>
        <end position="21"/>
    </location>
</feature>
<evidence type="ECO:0000313" key="3">
    <source>
        <dbReference type="Proteomes" id="UP000178404"/>
    </source>
</evidence>
<dbReference type="EMBL" id="MHWA01000004">
    <property type="protein sequence ID" value="OHB02329.1"/>
    <property type="molecule type" value="Genomic_DNA"/>
</dbReference>
<reference evidence="2 3" key="1">
    <citation type="journal article" date="2016" name="Nat. Commun.">
        <title>Thousands of microbial genomes shed light on interconnected biogeochemical processes in an aquifer system.</title>
        <authorList>
            <person name="Anantharaman K."/>
            <person name="Brown C.T."/>
            <person name="Hug L.A."/>
            <person name="Sharon I."/>
            <person name="Castelle C.J."/>
            <person name="Probst A.J."/>
            <person name="Thomas B.C."/>
            <person name="Singh A."/>
            <person name="Wilkins M.J."/>
            <person name="Karaoz U."/>
            <person name="Brodie E.L."/>
            <person name="Williams K.H."/>
            <person name="Hubbard S.S."/>
            <person name="Banfield J.F."/>
        </authorList>
    </citation>
    <scope>NUCLEOTIDE SEQUENCE [LARGE SCALE GENOMIC DNA]</scope>
</reference>
<gene>
    <name evidence="2" type="ORF">A3A90_00850</name>
</gene>
<comment type="caution">
    <text evidence="2">The sequence shown here is derived from an EMBL/GenBank/DDBJ whole genome shotgun (WGS) entry which is preliminary data.</text>
</comment>
<accession>A0A1G2TYW6</accession>
<dbReference type="Proteomes" id="UP000178404">
    <property type="component" value="Unassembled WGS sequence"/>
</dbReference>
<organism evidence="2 3">
    <name type="scientific">Candidatus Zambryskibacteria bacterium RIFCSPLOWO2_01_FULL_35_19</name>
    <dbReference type="NCBI Taxonomy" id="1802757"/>
    <lineage>
        <taxon>Bacteria</taxon>
        <taxon>Candidatus Zambryskiibacteriota</taxon>
    </lineage>
</organism>
<protein>
    <submittedName>
        <fullName evidence="2">Uncharacterized protein</fullName>
    </submittedName>
</protein>
<evidence type="ECO:0000256" key="1">
    <source>
        <dbReference type="SAM" id="MobiDB-lite"/>
    </source>
</evidence>
<proteinExistence type="predicted"/>
<feature type="compositionally biased region" description="Basic and acidic residues" evidence="1">
    <location>
        <begin position="12"/>
        <end position="21"/>
    </location>
</feature>
<name>A0A1G2TYW6_9BACT</name>
<sequence>MNTITNTNNESSEDRGSTREAYKPMHRFDPVDTEYYSARQICEKEIFYWRKSYKTTIKYINYYGHILKPIRMGTKSGVRYYILGKNLKEFVWMFENNKLC</sequence>
<dbReference type="AlphaFoldDB" id="A0A1G2TYW6"/>
<evidence type="ECO:0000313" key="2">
    <source>
        <dbReference type="EMBL" id="OHB02329.1"/>
    </source>
</evidence>